<dbReference type="Pfam" id="PF16125">
    <property type="entry name" value="DUF4837"/>
    <property type="match status" value="1"/>
</dbReference>
<dbReference type="RefSeq" id="WP_007658916.1">
    <property type="nucleotide sequence ID" value="NZ_KQ033912.1"/>
</dbReference>
<evidence type="ECO:0000313" key="2">
    <source>
        <dbReference type="EMBL" id="KKB59864.1"/>
    </source>
</evidence>
<keyword evidence="1" id="KW-0732">Signal</keyword>
<evidence type="ECO:0000256" key="1">
    <source>
        <dbReference type="SAM" id="SignalP"/>
    </source>
</evidence>
<dbReference type="HOGENOM" id="CLU_064059_0_0_10"/>
<dbReference type="AlphaFoldDB" id="A0A0F5JQ70"/>
<name>A0A0F5JQ70_9BACT</name>
<proteinExistence type="predicted"/>
<dbReference type="GeneID" id="69981386"/>
<protein>
    <recommendedName>
        <fullName evidence="4">DUF4837 domain-containing protein</fullName>
    </recommendedName>
</protein>
<dbReference type="Proteomes" id="UP000033047">
    <property type="component" value="Unassembled WGS sequence"/>
</dbReference>
<reference evidence="2 3" key="1">
    <citation type="submission" date="2013-04" db="EMBL/GenBank/DDBJ databases">
        <title>The Genome Sequence of Parabacteroides goldsteinii DSM 19448.</title>
        <authorList>
            <consortium name="The Broad Institute Genomics Platform"/>
            <person name="Earl A."/>
            <person name="Ward D."/>
            <person name="Feldgarden M."/>
            <person name="Gevers D."/>
            <person name="Martens E."/>
            <person name="Sakamoto M."/>
            <person name="Benno Y."/>
            <person name="Song Y."/>
            <person name="Liu C."/>
            <person name="Lee J."/>
            <person name="Bolanos M."/>
            <person name="Vaisanen M.L."/>
            <person name="Finegold S.M."/>
            <person name="Walker B."/>
            <person name="Young S."/>
            <person name="Zeng Q."/>
            <person name="Gargeya S."/>
            <person name="Fitzgerald M."/>
            <person name="Haas B."/>
            <person name="Abouelleil A."/>
            <person name="Allen A.W."/>
            <person name="Alvarado L."/>
            <person name="Arachchi H.M."/>
            <person name="Berlin A.M."/>
            <person name="Chapman S.B."/>
            <person name="Gainer-Dewar J."/>
            <person name="Goldberg J."/>
            <person name="Griggs A."/>
            <person name="Gujja S."/>
            <person name="Hansen M."/>
            <person name="Howarth C."/>
            <person name="Imamovic A."/>
            <person name="Ireland A."/>
            <person name="Larimer J."/>
            <person name="McCowan C."/>
            <person name="Murphy C."/>
            <person name="Pearson M."/>
            <person name="Poon T.W."/>
            <person name="Priest M."/>
            <person name="Roberts A."/>
            <person name="Saif S."/>
            <person name="Shea T."/>
            <person name="Sisk P."/>
            <person name="Sykes S."/>
            <person name="Wortman J."/>
            <person name="Nusbaum C."/>
            <person name="Birren B."/>
        </authorList>
    </citation>
    <scope>NUCLEOTIDE SEQUENCE [LARGE SCALE GENOMIC DNA]</scope>
    <source>
        <strain evidence="2 3">DSM 19448</strain>
    </source>
</reference>
<dbReference type="STRING" id="927665.HMPREF1535_00136"/>
<dbReference type="EMBL" id="AQHV01000001">
    <property type="protein sequence ID" value="KKB59864.1"/>
    <property type="molecule type" value="Genomic_DNA"/>
</dbReference>
<feature type="signal peptide" evidence="1">
    <location>
        <begin position="1"/>
        <end position="21"/>
    </location>
</feature>
<organism evidence="2 3">
    <name type="scientific">Parabacteroides goldsteinii DSM 19448 = WAL 12034</name>
    <dbReference type="NCBI Taxonomy" id="927665"/>
    <lineage>
        <taxon>Bacteria</taxon>
        <taxon>Pseudomonadati</taxon>
        <taxon>Bacteroidota</taxon>
        <taxon>Bacteroidia</taxon>
        <taxon>Bacteroidales</taxon>
        <taxon>Tannerellaceae</taxon>
        <taxon>Parabacteroides</taxon>
    </lineage>
</organism>
<dbReference type="PATRIC" id="fig|927665.4.peg.132"/>
<gene>
    <name evidence="2" type="ORF">HMPREF1535_00136</name>
</gene>
<evidence type="ECO:0000313" key="3">
    <source>
        <dbReference type="Proteomes" id="UP000033047"/>
    </source>
</evidence>
<evidence type="ECO:0008006" key="4">
    <source>
        <dbReference type="Google" id="ProtNLM"/>
    </source>
</evidence>
<sequence>MKKISLQISLLMFLVLLGACSSGPVGKRATGLAYEVVVVMKKADWDGPSGKAIKQELTSDVPGLPQSEPALKITYVDPSQFDGLLTYVRNILIVNIDPSIYTKASISYENDRWAKGQVVVTLNAPSPEAIIEYSQAHPKALVDFFVKVEMNRAIGQLEKDYSTVVMDNLKNNHDLMLNAPSNMTYYRDTTDFFWASNNANTGRTDLIVYTFPYTDPNTFTAEYLVAKRDSVLKENLPGAFPESYMTTESRFGVDYTPITVNGKYCGVLRGLWKMVGDMMGGPFVSHVRLDEKNNRVVVAEGFVFAPETDKRNFIRRIEAALYTLRLPGEFEKSVEEKLDIPESKK</sequence>
<dbReference type="InterPro" id="IPR032286">
    <property type="entry name" value="DUF4837"/>
</dbReference>
<dbReference type="PROSITE" id="PS51257">
    <property type="entry name" value="PROKAR_LIPOPROTEIN"/>
    <property type="match status" value="1"/>
</dbReference>
<accession>A0A0F5JQ70</accession>
<feature type="chain" id="PRO_5002490734" description="DUF4837 domain-containing protein" evidence="1">
    <location>
        <begin position="22"/>
        <end position="345"/>
    </location>
</feature>
<comment type="caution">
    <text evidence="2">The sequence shown here is derived from an EMBL/GenBank/DDBJ whole genome shotgun (WGS) entry which is preliminary data.</text>
</comment>